<dbReference type="Proteomes" id="UP000054217">
    <property type="component" value="Unassembled WGS sequence"/>
</dbReference>
<name>A0A0C3P7C4_PISTI</name>
<evidence type="ECO:0000313" key="3">
    <source>
        <dbReference type="Proteomes" id="UP000054217"/>
    </source>
</evidence>
<sequence length="117" mass="12442">MPLVIRVKCHPYRSPQVYRWEAASSGPAVFTALGSKDAALLPLSRIRFCCFPTPTGICSRPGLSVLVVASHNPEPTSTTTVSDSSTTATSTSFSASQISLITVIATFILLVLPTLLF</sequence>
<evidence type="ECO:0000256" key="1">
    <source>
        <dbReference type="SAM" id="Phobius"/>
    </source>
</evidence>
<dbReference type="AlphaFoldDB" id="A0A0C3P7C4"/>
<dbReference type="InParanoid" id="A0A0C3P7C4"/>
<keyword evidence="1" id="KW-0472">Membrane</keyword>
<dbReference type="HOGENOM" id="CLU_2085747_0_0_1"/>
<accession>A0A0C3P7C4</accession>
<reference evidence="2 3" key="1">
    <citation type="submission" date="2014-04" db="EMBL/GenBank/DDBJ databases">
        <authorList>
            <consortium name="DOE Joint Genome Institute"/>
            <person name="Kuo A."/>
            <person name="Kohler A."/>
            <person name="Costa M.D."/>
            <person name="Nagy L.G."/>
            <person name="Floudas D."/>
            <person name="Copeland A."/>
            <person name="Barry K.W."/>
            <person name="Cichocki N."/>
            <person name="Veneault-Fourrey C."/>
            <person name="LaButti K."/>
            <person name="Lindquist E.A."/>
            <person name="Lipzen A."/>
            <person name="Lundell T."/>
            <person name="Morin E."/>
            <person name="Murat C."/>
            <person name="Sun H."/>
            <person name="Tunlid A."/>
            <person name="Henrissat B."/>
            <person name="Grigoriev I.V."/>
            <person name="Hibbett D.S."/>
            <person name="Martin F."/>
            <person name="Nordberg H.P."/>
            <person name="Cantor M.N."/>
            <person name="Hua S.X."/>
        </authorList>
    </citation>
    <scope>NUCLEOTIDE SEQUENCE [LARGE SCALE GENOMIC DNA]</scope>
    <source>
        <strain evidence="2 3">Marx 270</strain>
    </source>
</reference>
<keyword evidence="1" id="KW-0812">Transmembrane</keyword>
<evidence type="ECO:0000313" key="2">
    <source>
        <dbReference type="EMBL" id="KIO09295.1"/>
    </source>
</evidence>
<protein>
    <submittedName>
        <fullName evidence="2">Uncharacterized protein</fullName>
    </submittedName>
</protein>
<gene>
    <name evidence="2" type="ORF">M404DRAFT_309796</name>
</gene>
<keyword evidence="1" id="KW-1133">Transmembrane helix</keyword>
<organism evidence="2 3">
    <name type="scientific">Pisolithus tinctorius Marx 270</name>
    <dbReference type="NCBI Taxonomy" id="870435"/>
    <lineage>
        <taxon>Eukaryota</taxon>
        <taxon>Fungi</taxon>
        <taxon>Dikarya</taxon>
        <taxon>Basidiomycota</taxon>
        <taxon>Agaricomycotina</taxon>
        <taxon>Agaricomycetes</taxon>
        <taxon>Agaricomycetidae</taxon>
        <taxon>Boletales</taxon>
        <taxon>Sclerodermatineae</taxon>
        <taxon>Pisolithaceae</taxon>
        <taxon>Pisolithus</taxon>
    </lineage>
</organism>
<proteinExistence type="predicted"/>
<reference evidence="3" key="2">
    <citation type="submission" date="2015-01" db="EMBL/GenBank/DDBJ databases">
        <title>Evolutionary Origins and Diversification of the Mycorrhizal Mutualists.</title>
        <authorList>
            <consortium name="DOE Joint Genome Institute"/>
            <consortium name="Mycorrhizal Genomics Consortium"/>
            <person name="Kohler A."/>
            <person name="Kuo A."/>
            <person name="Nagy L.G."/>
            <person name="Floudas D."/>
            <person name="Copeland A."/>
            <person name="Barry K.W."/>
            <person name="Cichocki N."/>
            <person name="Veneault-Fourrey C."/>
            <person name="LaButti K."/>
            <person name="Lindquist E.A."/>
            <person name="Lipzen A."/>
            <person name="Lundell T."/>
            <person name="Morin E."/>
            <person name="Murat C."/>
            <person name="Riley R."/>
            <person name="Ohm R."/>
            <person name="Sun H."/>
            <person name="Tunlid A."/>
            <person name="Henrissat B."/>
            <person name="Grigoriev I.V."/>
            <person name="Hibbett D.S."/>
            <person name="Martin F."/>
        </authorList>
    </citation>
    <scope>NUCLEOTIDE SEQUENCE [LARGE SCALE GENOMIC DNA]</scope>
    <source>
        <strain evidence="3">Marx 270</strain>
    </source>
</reference>
<feature type="transmembrane region" description="Helical" evidence="1">
    <location>
        <begin position="98"/>
        <end position="116"/>
    </location>
</feature>
<dbReference type="EMBL" id="KN831955">
    <property type="protein sequence ID" value="KIO09295.1"/>
    <property type="molecule type" value="Genomic_DNA"/>
</dbReference>
<keyword evidence="3" id="KW-1185">Reference proteome</keyword>